<evidence type="ECO:0000313" key="7">
    <source>
        <dbReference type="EMBL" id="VDI76097.1"/>
    </source>
</evidence>
<organism evidence="7 8">
    <name type="scientific">Mytilus galloprovincialis</name>
    <name type="common">Mediterranean mussel</name>
    <dbReference type="NCBI Taxonomy" id="29158"/>
    <lineage>
        <taxon>Eukaryota</taxon>
        <taxon>Metazoa</taxon>
        <taxon>Spiralia</taxon>
        <taxon>Lophotrochozoa</taxon>
        <taxon>Mollusca</taxon>
        <taxon>Bivalvia</taxon>
        <taxon>Autobranchia</taxon>
        <taxon>Pteriomorphia</taxon>
        <taxon>Mytilida</taxon>
        <taxon>Mytiloidea</taxon>
        <taxon>Mytilidae</taxon>
        <taxon>Mytilinae</taxon>
        <taxon>Mytilus</taxon>
    </lineage>
</organism>
<dbReference type="InterPro" id="IPR052954">
    <property type="entry name" value="GPCR-Ligand_Int"/>
</dbReference>
<dbReference type="PANTHER" id="PTHR46641">
    <property type="entry name" value="FMRFAMIDE RECEPTOR-RELATED"/>
    <property type="match status" value="1"/>
</dbReference>
<evidence type="ECO:0000256" key="5">
    <source>
        <dbReference type="SAM" id="Phobius"/>
    </source>
</evidence>
<dbReference type="PROSITE" id="PS50262">
    <property type="entry name" value="G_PROTEIN_RECEP_F1_2"/>
    <property type="match status" value="1"/>
</dbReference>
<proteinExistence type="predicted"/>
<evidence type="ECO:0000259" key="6">
    <source>
        <dbReference type="PROSITE" id="PS50262"/>
    </source>
</evidence>
<evidence type="ECO:0000256" key="2">
    <source>
        <dbReference type="ARBA" id="ARBA00022692"/>
    </source>
</evidence>
<dbReference type="InterPro" id="IPR017452">
    <property type="entry name" value="GPCR_Rhodpsn_7TM"/>
</dbReference>
<keyword evidence="4 5" id="KW-0472">Membrane</keyword>
<feature type="domain" description="G-protein coupled receptors family 1 profile" evidence="6">
    <location>
        <begin position="45"/>
        <end position="320"/>
    </location>
</feature>
<dbReference type="EMBL" id="UYJE01009718">
    <property type="protein sequence ID" value="VDI76097.1"/>
    <property type="molecule type" value="Genomic_DNA"/>
</dbReference>
<accession>A0A8B6HAY3</accession>
<feature type="transmembrane region" description="Helical" evidence="5">
    <location>
        <begin position="306"/>
        <end position="323"/>
    </location>
</feature>
<evidence type="ECO:0000256" key="1">
    <source>
        <dbReference type="ARBA" id="ARBA00004370"/>
    </source>
</evidence>
<name>A0A8B6HAY3_MYTGA</name>
<comment type="caution">
    <text evidence="7">The sequence shown here is derived from an EMBL/GenBank/DDBJ whole genome shotgun (WGS) entry which is preliminary data.</text>
</comment>
<dbReference type="GO" id="GO:0016020">
    <property type="term" value="C:membrane"/>
    <property type="evidence" value="ECO:0007669"/>
    <property type="project" value="UniProtKB-SubCell"/>
</dbReference>
<evidence type="ECO:0000256" key="4">
    <source>
        <dbReference type="ARBA" id="ARBA00023136"/>
    </source>
</evidence>
<feature type="transmembrane region" description="Helical" evidence="5">
    <location>
        <begin position="267"/>
        <end position="286"/>
    </location>
</feature>
<feature type="transmembrane region" description="Helical" evidence="5">
    <location>
        <begin position="225"/>
        <end position="246"/>
    </location>
</feature>
<dbReference type="SUPFAM" id="SSF81321">
    <property type="entry name" value="Family A G protein-coupled receptor-like"/>
    <property type="match status" value="1"/>
</dbReference>
<keyword evidence="8" id="KW-1185">Reference proteome</keyword>
<feature type="transmembrane region" description="Helical" evidence="5">
    <location>
        <begin position="72"/>
        <end position="92"/>
    </location>
</feature>
<feature type="transmembrane region" description="Helical" evidence="5">
    <location>
        <begin position="143"/>
        <end position="162"/>
    </location>
</feature>
<reference evidence="7" key="1">
    <citation type="submission" date="2018-11" db="EMBL/GenBank/DDBJ databases">
        <authorList>
            <person name="Alioto T."/>
            <person name="Alioto T."/>
        </authorList>
    </citation>
    <scope>NUCLEOTIDE SEQUENCE</scope>
</reference>
<comment type="subcellular location">
    <subcellularLocation>
        <location evidence="1">Membrane</location>
    </subcellularLocation>
</comment>
<evidence type="ECO:0000313" key="8">
    <source>
        <dbReference type="Proteomes" id="UP000596742"/>
    </source>
</evidence>
<dbReference type="OrthoDB" id="10300154at2759"/>
<keyword evidence="2 5" id="KW-0812">Transmembrane</keyword>
<feature type="transmembrane region" description="Helical" evidence="5">
    <location>
        <begin position="40"/>
        <end position="60"/>
    </location>
</feature>
<gene>
    <name evidence="7" type="ORF">MGAL_10B085676</name>
</gene>
<keyword evidence="3 5" id="KW-1133">Transmembrane helix</keyword>
<dbReference type="PANTHER" id="PTHR46641:SF8">
    <property type="entry name" value="G-PROTEIN COUPLED RECEPTORS FAMILY 1 PROFILE DOMAIN-CONTAINING PROTEIN"/>
    <property type="match status" value="1"/>
</dbReference>
<dbReference type="Gene3D" id="1.20.1070.10">
    <property type="entry name" value="Rhodopsin 7-helix transmembrane proteins"/>
    <property type="match status" value="1"/>
</dbReference>
<evidence type="ECO:0000256" key="3">
    <source>
        <dbReference type="ARBA" id="ARBA00022989"/>
    </source>
</evidence>
<dbReference type="Proteomes" id="UP000596742">
    <property type="component" value="Unassembled WGS sequence"/>
</dbReference>
<feature type="transmembrane region" description="Helical" evidence="5">
    <location>
        <begin position="174"/>
        <end position="194"/>
    </location>
</feature>
<sequence length="376" mass="43514">MSDIEEIDDDTGFLGNETENLNLTCGPTGYMFRMRSYKHWVFHTGSVITIIIIIFNSMVVRAFRQKGLLSPATAPLIMLAICDILASIFMFYPNELSFVFDMFHFDESRETEVFLQINRVKYPFCIFSEISYFLGHAFHSSSLFVTSLVAVQKAIVIHFPIWSKIYIMKIKRSFISCFVLILLSFILNISLVLYTVYPSQDKQWCCRENNFVKVWNSSGHKQVLLVFYMVCFTMLVTSSVYIAFSLTCKRRKKHDNRVIRKRHHRSAMIVLMVAGFCLIIELIPFSCRSSARLKQLCSTGIHQFELLILQFGFAANFLIYIIMSKNLRSRIIFCIKRNEDHETQPRVEFTSMTSIYNTTLLAVENGSNSNSINCAK</sequence>
<dbReference type="AlphaFoldDB" id="A0A8B6HAY3"/>
<protein>
    <recommendedName>
        <fullName evidence="6">G-protein coupled receptors family 1 profile domain-containing protein</fullName>
    </recommendedName>
</protein>